<evidence type="ECO:0000313" key="3">
    <source>
        <dbReference type="Proteomes" id="UP001181693"/>
    </source>
</evidence>
<protein>
    <submittedName>
        <fullName evidence="2">Uncharacterized protein</fullName>
    </submittedName>
</protein>
<proteinExistence type="predicted"/>
<gene>
    <name evidence="2" type="ORF">GDO54_017689</name>
</gene>
<sequence>MTIHLKNGRQFIQDQTLQYITGYKHSIRLRMYRGVLNLSLQYGCFFRSTGKSKKNQGWILTVVLLLHSTCTLVSCSVINS</sequence>
<keyword evidence="1" id="KW-0472">Membrane</keyword>
<comment type="caution">
    <text evidence="2">The sequence shown here is derived from an EMBL/GenBank/DDBJ whole genome shotgun (WGS) entry which is preliminary data.</text>
</comment>
<keyword evidence="1" id="KW-0812">Transmembrane</keyword>
<organism evidence="2 3">
    <name type="scientific">Pyxicephalus adspersus</name>
    <name type="common">African bullfrog</name>
    <dbReference type="NCBI Taxonomy" id="30357"/>
    <lineage>
        <taxon>Eukaryota</taxon>
        <taxon>Metazoa</taxon>
        <taxon>Chordata</taxon>
        <taxon>Craniata</taxon>
        <taxon>Vertebrata</taxon>
        <taxon>Euteleostomi</taxon>
        <taxon>Amphibia</taxon>
        <taxon>Batrachia</taxon>
        <taxon>Anura</taxon>
        <taxon>Neobatrachia</taxon>
        <taxon>Ranoidea</taxon>
        <taxon>Pyxicephalidae</taxon>
        <taxon>Pyxicephalinae</taxon>
        <taxon>Pyxicephalus</taxon>
    </lineage>
</organism>
<evidence type="ECO:0000256" key="1">
    <source>
        <dbReference type="SAM" id="Phobius"/>
    </source>
</evidence>
<name>A0AAV3A7F6_PYXAD</name>
<dbReference type="AlphaFoldDB" id="A0AAV3A7F6"/>
<keyword evidence="3" id="KW-1185">Reference proteome</keyword>
<reference evidence="2" key="1">
    <citation type="thesis" date="2020" institute="ProQuest LLC" country="789 East Eisenhower Parkway, Ann Arbor, MI, USA">
        <title>Comparative Genomics and Chromosome Evolution.</title>
        <authorList>
            <person name="Mudd A.B."/>
        </authorList>
    </citation>
    <scope>NUCLEOTIDE SEQUENCE</scope>
    <source>
        <strain evidence="2">1538</strain>
        <tissue evidence="2">Blood</tissue>
    </source>
</reference>
<dbReference type="EMBL" id="DYDO01000007">
    <property type="protein sequence ID" value="DBA20960.1"/>
    <property type="molecule type" value="Genomic_DNA"/>
</dbReference>
<accession>A0AAV3A7F6</accession>
<evidence type="ECO:0000313" key="2">
    <source>
        <dbReference type="EMBL" id="DBA20960.1"/>
    </source>
</evidence>
<dbReference type="Proteomes" id="UP001181693">
    <property type="component" value="Unassembled WGS sequence"/>
</dbReference>
<keyword evidence="1" id="KW-1133">Transmembrane helix</keyword>
<feature type="transmembrane region" description="Helical" evidence="1">
    <location>
        <begin position="57"/>
        <end position="79"/>
    </location>
</feature>